<organism evidence="1">
    <name type="scientific">Vibrio parahaemolyticus</name>
    <dbReference type="NCBI Taxonomy" id="670"/>
    <lineage>
        <taxon>Bacteria</taxon>
        <taxon>Pseudomonadati</taxon>
        <taxon>Pseudomonadota</taxon>
        <taxon>Gammaproteobacteria</taxon>
        <taxon>Vibrionales</taxon>
        <taxon>Vibrionaceae</taxon>
        <taxon>Vibrio</taxon>
    </lineage>
</organism>
<sequence length="365" mass="41911">MNVVVDLIRKENEHHVFNSEMVKYFDSCGECLFFLDEKSSSISNVKETSKVKKIHVKCSQAYFWVFSNLLLFSILIKNGREKHYAFLSATPLQYILLSIISKLFRVKVSIFMHGELGYLKEANGFGQSIGAKFINLAFNLTSRVNFIAINAFIYDNLVELYPSTKFVHIEHPIQDSPNVRLKNLRDKKNIFGAFGIQSSNKRSEKIYEISSLLPDEFFNNNMLTTVGVSDESFSYDLNERVEHRCRGTLKECLIPFDEFMANVKDIDFVLFFSENDSRYELTPSGVFSDCIALNKPIIAIKTSMLVSYFEKYGELGYLCENIEGMVETIINIAQEEESLKTIKLNLDGVKTKLSKDYYVEKINAL</sequence>
<reference evidence="1" key="1">
    <citation type="submission" date="2020-08" db="EMBL/GenBank/DDBJ databases">
        <title>Genetic structure, function and evolution of capsule biosynthesis loci in Vibrio parahaemolyticus.</title>
        <authorList>
            <person name="Li L."/>
            <person name="Bian S."/>
        </authorList>
    </citation>
    <scope>NUCLEOTIDE SEQUENCE</scope>
    <source>
        <strain evidence="1">VP241</strain>
    </source>
</reference>
<evidence type="ECO:0000313" key="1">
    <source>
        <dbReference type="EMBL" id="QOS22009.1"/>
    </source>
</evidence>
<accession>A0A7M1W4Y0</accession>
<dbReference type="EMBL" id="MT898203">
    <property type="protein sequence ID" value="QOS22009.1"/>
    <property type="molecule type" value="Genomic_DNA"/>
</dbReference>
<protein>
    <submittedName>
        <fullName evidence="1">Uncharacterized protein</fullName>
    </submittedName>
</protein>
<proteinExistence type="predicted"/>
<dbReference type="AlphaFoldDB" id="A0A7M1W4Y0"/>
<gene>
    <name evidence="1" type="ORF">VP241_00014</name>
</gene>
<dbReference type="SUPFAM" id="SSF53756">
    <property type="entry name" value="UDP-Glycosyltransferase/glycogen phosphorylase"/>
    <property type="match status" value="1"/>
</dbReference>
<name>A0A7M1W4Y0_VIBPH</name>